<dbReference type="InterPro" id="IPR036055">
    <property type="entry name" value="LDL_receptor-like_sf"/>
</dbReference>
<name>A0A8S3VF45_MYTED</name>
<dbReference type="Gene3D" id="2.40.128.620">
    <property type="match status" value="1"/>
</dbReference>
<accession>A0A8S3VF45</accession>
<evidence type="ECO:0000313" key="5">
    <source>
        <dbReference type="Proteomes" id="UP000683360"/>
    </source>
</evidence>
<sequence length="284" mass="33130">MYYPISKITFFFPFLSSLQRDGAKVATCTGFVGPQCIQPDIVCDGYSDCKGGEDERLCQSKRYRHYCIAIPAHDSIQIACPSPRIIQIDDAWFDNERYCFRTSQRQSKHSDSFQFCNNRRRCIPKVTGWESAKMIYHCKASKTVTGDTISTLKNINIPTHVMHINKTFMKNDSKIDKRKQKSQGRQEREKMNDRRKQLEVKRQEEIDRVNEEKRKLHEKLDEKMFALFEGYQMGCLFGSKCDRADATIGNRGKIWHYDIPSDVVFVCCRRGKIMSLEGRRCICN</sequence>
<feature type="region of interest" description="Disordered" evidence="3">
    <location>
        <begin position="170"/>
        <end position="199"/>
    </location>
</feature>
<feature type="disulfide bond" evidence="2">
    <location>
        <begin position="43"/>
        <end position="58"/>
    </location>
</feature>
<evidence type="ECO:0000313" key="4">
    <source>
        <dbReference type="EMBL" id="CAG2256532.1"/>
    </source>
</evidence>
<dbReference type="CDD" id="cd00112">
    <property type="entry name" value="LDLa"/>
    <property type="match status" value="1"/>
</dbReference>
<dbReference type="AlphaFoldDB" id="A0A8S3VF45"/>
<protein>
    <submittedName>
        <fullName evidence="4">Uncharacterized protein</fullName>
    </submittedName>
</protein>
<keyword evidence="1 2" id="KW-1015">Disulfide bond</keyword>
<dbReference type="PROSITE" id="PS50068">
    <property type="entry name" value="LDLRA_2"/>
    <property type="match status" value="1"/>
</dbReference>
<comment type="caution">
    <text evidence="2">Lacks conserved residue(s) required for the propagation of feature annotation.</text>
</comment>
<feature type="compositionally biased region" description="Basic and acidic residues" evidence="3">
    <location>
        <begin position="184"/>
        <end position="199"/>
    </location>
</feature>
<dbReference type="SUPFAM" id="SSF57424">
    <property type="entry name" value="LDL receptor-like module"/>
    <property type="match status" value="1"/>
</dbReference>
<dbReference type="InterPro" id="IPR002172">
    <property type="entry name" value="LDrepeatLR_classA_rpt"/>
</dbReference>
<reference evidence="4" key="1">
    <citation type="submission" date="2021-03" db="EMBL/GenBank/DDBJ databases">
        <authorList>
            <person name="Bekaert M."/>
        </authorList>
    </citation>
    <scope>NUCLEOTIDE SEQUENCE</scope>
</reference>
<organism evidence="4 5">
    <name type="scientific">Mytilus edulis</name>
    <name type="common">Blue mussel</name>
    <dbReference type="NCBI Taxonomy" id="6550"/>
    <lineage>
        <taxon>Eukaryota</taxon>
        <taxon>Metazoa</taxon>
        <taxon>Spiralia</taxon>
        <taxon>Lophotrochozoa</taxon>
        <taxon>Mollusca</taxon>
        <taxon>Bivalvia</taxon>
        <taxon>Autobranchia</taxon>
        <taxon>Pteriomorphia</taxon>
        <taxon>Mytilida</taxon>
        <taxon>Mytiloidea</taxon>
        <taxon>Mytilidae</taxon>
        <taxon>Mytilinae</taxon>
        <taxon>Mytilus</taxon>
    </lineage>
</organism>
<gene>
    <name evidence="4" type="ORF">MEDL_67832</name>
</gene>
<comment type="caution">
    <text evidence="4">The sequence shown here is derived from an EMBL/GenBank/DDBJ whole genome shotgun (WGS) entry which is preliminary data.</text>
</comment>
<evidence type="ECO:0000256" key="2">
    <source>
        <dbReference type="PROSITE-ProRule" id="PRU00124"/>
    </source>
</evidence>
<dbReference type="Proteomes" id="UP000683360">
    <property type="component" value="Unassembled WGS sequence"/>
</dbReference>
<dbReference type="EMBL" id="CAJPWZ010003308">
    <property type="protein sequence ID" value="CAG2256532.1"/>
    <property type="molecule type" value="Genomic_DNA"/>
</dbReference>
<evidence type="ECO:0000256" key="1">
    <source>
        <dbReference type="ARBA" id="ARBA00023157"/>
    </source>
</evidence>
<proteinExistence type="predicted"/>
<evidence type="ECO:0000256" key="3">
    <source>
        <dbReference type="SAM" id="MobiDB-lite"/>
    </source>
</evidence>
<keyword evidence="5" id="KW-1185">Reference proteome</keyword>